<gene>
    <name evidence="1" type="ORF">CRV2_00019556</name>
</gene>
<dbReference type="EMBL" id="CADEHS020000520">
    <property type="protein sequence ID" value="CAG9953220.1"/>
    <property type="molecule type" value="Genomic_DNA"/>
</dbReference>
<comment type="caution">
    <text evidence="1">The sequence shown here is derived from an EMBL/GenBank/DDBJ whole genome shotgun (WGS) entry which is preliminary data.</text>
</comment>
<reference evidence="1" key="2">
    <citation type="submission" date="2021-10" db="EMBL/GenBank/DDBJ databases">
        <authorList>
            <person name="Piombo E."/>
        </authorList>
    </citation>
    <scope>NUCLEOTIDE SEQUENCE</scope>
</reference>
<keyword evidence="2" id="KW-1185">Reference proteome</keyword>
<accession>A0ACA9UIK6</accession>
<reference evidence="1" key="1">
    <citation type="submission" date="2020-04" db="EMBL/GenBank/DDBJ databases">
        <authorList>
            <person name="Broberg M."/>
        </authorList>
    </citation>
    <scope>NUCLEOTIDE SEQUENCE</scope>
</reference>
<dbReference type="Proteomes" id="UP000836387">
    <property type="component" value="Unassembled WGS sequence"/>
</dbReference>
<evidence type="ECO:0000313" key="1">
    <source>
        <dbReference type="EMBL" id="CAG9953220.1"/>
    </source>
</evidence>
<protein>
    <submittedName>
        <fullName evidence="1">Uncharacterized protein</fullName>
    </submittedName>
</protein>
<sequence length="220" mass="23606">MALLGVASFVQDAIPSAFLENDTHGRVVVFLVMHPLDRGQGIDVHPVADKHLHDPGASVVNQGSVQQAAPVGIASGCIGTLFEQEPQGALDIGPGMFLWKQAKQRRVASAIPSLEVGAGINEPGEDVFADVTVPVVPRSNQRVQRQTLLFKEVADIQVDALLDQLHRGAILYRSATRQEELDASDRVSTEHAFIPKGRVTASLCGHEPKRPASGVKRSFA</sequence>
<evidence type="ECO:0000313" key="2">
    <source>
        <dbReference type="Proteomes" id="UP000836387"/>
    </source>
</evidence>
<proteinExistence type="predicted"/>
<organism evidence="1 2">
    <name type="scientific">Clonostachys rosea f. rosea IK726</name>
    <dbReference type="NCBI Taxonomy" id="1349383"/>
    <lineage>
        <taxon>Eukaryota</taxon>
        <taxon>Fungi</taxon>
        <taxon>Dikarya</taxon>
        <taxon>Ascomycota</taxon>
        <taxon>Pezizomycotina</taxon>
        <taxon>Sordariomycetes</taxon>
        <taxon>Hypocreomycetidae</taxon>
        <taxon>Hypocreales</taxon>
        <taxon>Bionectriaceae</taxon>
        <taxon>Clonostachys</taxon>
    </lineage>
</organism>
<name>A0ACA9UIK6_BIOOC</name>